<keyword evidence="1" id="KW-0343">GTPase activation</keyword>
<evidence type="ECO:0000256" key="1">
    <source>
        <dbReference type="ARBA" id="ARBA00022468"/>
    </source>
</evidence>
<dbReference type="InterPro" id="IPR001251">
    <property type="entry name" value="CRAL-TRIO_dom"/>
</dbReference>
<dbReference type="Pfam" id="PF21877">
    <property type="entry name" value="PH_NF1"/>
    <property type="match status" value="1"/>
</dbReference>
<evidence type="ECO:0000256" key="2">
    <source>
        <dbReference type="ARBA" id="ARBA00022553"/>
    </source>
</evidence>
<dbReference type="OrthoDB" id="28245at2759"/>
<dbReference type="PANTHER" id="PTHR10194">
    <property type="entry name" value="RAS GTPASE-ACTIVATING PROTEINS"/>
    <property type="match status" value="1"/>
</dbReference>
<dbReference type="SUPFAM" id="SSF52087">
    <property type="entry name" value="CRAL/TRIO domain"/>
    <property type="match status" value="1"/>
</dbReference>
<dbReference type="AlphaFoldDB" id="A0A9W8E1C3"/>
<feature type="compositionally biased region" description="Polar residues" evidence="3">
    <location>
        <begin position="433"/>
        <end position="443"/>
    </location>
</feature>
<proteinExistence type="predicted"/>
<dbReference type="PROSITE" id="PS50018">
    <property type="entry name" value="RAS_GTPASE_ACTIV_2"/>
    <property type="match status" value="1"/>
</dbReference>
<dbReference type="Gene3D" id="2.30.29.30">
    <property type="entry name" value="Pleckstrin-homology domain (PH domain)/Phosphotyrosine-binding domain (PTB)"/>
    <property type="match status" value="1"/>
</dbReference>
<dbReference type="InterPro" id="IPR054071">
    <property type="entry name" value="PH_NF1"/>
</dbReference>
<name>A0A9W8E1C3_9FUNG</name>
<feature type="non-terminal residue" evidence="6">
    <location>
        <position position="1"/>
    </location>
</feature>
<evidence type="ECO:0000256" key="3">
    <source>
        <dbReference type="SAM" id="MobiDB-lite"/>
    </source>
</evidence>
<keyword evidence="7" id="KW-1185">Reference proteome</keyword>
<feature type="region of interest" description="Disordered" evidence="3">
    <location>
        <begin position="426"/>
        <end position="481"/>
    </location>
</feature>
<dbReference type="InterPro" id="IPR039360">
    <property type="entry name" value="Ras_GTPase"/>
</dbReference>
<evidence type="ECO:0000313" key="7">
    <source>
        <dbReference type="Proteomes" id="UP001150925"/>
    </source>
</evidence>
<dbReference type="InterPro" id="IPR036865">
    <property type="entry name" value="CRAL-TRIO_dom_sf"/>
</dbReference>
<dbReference type="Pfam" id="PF00616">
    <property type="entry name" value="RasGAP"/>
    <property type="match status" value="1"/>
</dbReference>
<dbReference type="Proteomes" id="UP001150925">
    <property type="component" value="Unassembled WGS sequence"/>
</dbReference>
<accession>A0A9W8E1C3</accession>
<dbReference type="InterPro" id="IPR008936">
    <property type="entry name" value="Rho_GTPase_activation_prot"/>
</dbReference>
<comment type="caution">
    <text evidence="6">The sequence shown here is derived from an EMBL/GenBank/DDBJ whole genome shotgun (WGS) entry which is preliminary data.</text>
</comment>
<evidence type="ECO:0000259" key="5">
    <source>
        <dbReference type="PROSITE" id="PS50191"/>
    </source>
</evidence>
<gene>
    <name evidence="6" type="primary">IRA2_2</name>
    <name evidence="6" type="ORF">IWQ62_005123</name>
</gene>
<dbReference type="Gene3D" id="3.40.525.10">
    <property type="entry name" value="CRAL-TRIO lipid binding domain"/>
    <property type="match status" value="1"/>
</dbReference>
<dbReference type="SMART" id="SM00323">
    <property type="entry name" value="RasGAP"/>
    <property type="match status" value="1"/>
</dbReference>
<keyword evidence="2" id="KW-0597">Phosphoprotein</keyword>
<dbReference type="InterPro" id="IPR023152">
    <property type="entry name" value="RasGAP_CS"/>
</dbReference>
<dbReference type="PROSITE" id="PS00509">
    <property type="entry name" value="RAS_GTPASE_ACTIV_1"/>
    <property type="match status" value="1"/>
</dbReference>
<dbReference type="Pfam" id="PF13716">
    <property type="entry name" value="CRAL_TRIO_2"/>
    <property type="match status" value="1"/>
</dbReference>
<dbReference type="PROSITE" id="PS50191">
    <property type="entry name" value="CRAL_TRIO"/>
    <property type="match status" value="1"/>
</dbReference>
<feature type="non-terminal residue" evidence="6">
    <location>
        <position position="1172"/>
    </location>
</feature>
<dbReference type="InterPro" id="IPR001936">
    <property type="entry name" value="RasGAP_dom"/>
</dbReference>
<dbReference type="CDD" id="cd00170">
    <property type="entry name" value="SEC14"/>
    <property type="match status" value="1"/>
</dbReference>
<reference evidence="6" key="1">
    <citation type="submission" date="2022-07" db="EMBL/GenBank/DDBJ databases">
        <title>Phylogenomic reconstructions and comparative analyses of Kickxellomycotina fungi.</title>
        <authorList>
            <person name="Reynolds N.K."/>
            <person name="Stajich J.E."/>
            <person name="Barry K."/>
            <person name="Grigoriev I.V."/>
            <person name="Crous P."/>
            <person name="Smith M.E."/>
        </authorList>
    </citation>
    <scope>NUCLEOTIDE SEQUENCE</scope>
    <source>
        <strain evidence="6">RSA 1196</strain>
    </source>
</reference>
<feature type="domain" description="CRAL-TRIO" evidence="5">
    <location>
        <begin position="586"/>
        <end position="729"/>
    </location>
</feature>
<dbReference type="EMBL" id="JANBPY010001972">
    <property type="protein sequence ID" value="KAJ1957308.1"/>
    <property type="molecule type" value="Genomic_DNA"/>
</dbReference>
<dbReference type="GO" id="GO:0005096">
    <property type="term" value="F:GTPase activator activity"/>
    <property type="evidence" value="ECO:0007669"/>
    <property type="project" value="UniProtKB-KW"/>
</dbReference>
<evidence type="ECO:0000259" key="4">
    <source>
        <dbReference type="PROSITE" id="PS50018"/>
    </source>
</evidence>
<sequence length="1172" mass="131172">SNLFFRYFSFFIKLLNRCRVLEIIEGSSHRSKLTQDLKNLMSKSKEYVKDLGPLKEYTILALSNLLSANIESGLKYSLTMGYNEDTKIRTSFMQVLTNILNQGTEFDGLAESSLAEKQDKLLQLILEPNMTIALALCDVCPVQDIDDLAPVLLNVFDARGRTMPLLKAVIEKELLKTDSAPELFRRNCIATRLLGSFAKLYGAEYLRDTLQPVLHSFITKALSAGGGYSFELDPTKLAPGSNPTRNLSHLRDLCHGILDAITQSSPNVPVAFREFCSFLKMAVHTRFPGAHNTAVGGFIFLRFFCPAIVAPDSHHLVPSIQSKEIRRGLILATKVIQNLANDVLFGTKESFMTPLNDFLVTNKYKVTAYFAELAKPGSGTDDGSTQVVGRKNHVDPNDTARLHRFVLENLEKIGRDMISVKQVKPLALPPSTPTSGMGRSSLEQTRDDADAVGLGNRSLSEERGRTSLESSTLAPAKEPGTQRLSAMTEVVGGRDKEPFASAGLVESPELVSENGNLTEIERLTQSRKLYDQLCTLISELGKPPEVPRNDDLAAAKGGASTELYREFMQRNGHRNVDAIKNKRLFYTGRLSKEKRPVVYFIARRLIADSTDMDMLMVHVFQTLEPLMKKPFELLMDLTQFGHANEIQSQWINQFIHLLPALLTQNLHTVYMYNVNTSFKQYTKRLLSAVPLNLNKRIIFPFNLNELYAHINPTDLDLPKGTISLETDNGVNISPVSRIFHMKPALPTIIKITSEAIQIISLKKQEVCGMSSYFNDVYHISELDDVTLVTSPRHDETLVVVKFDRGNSSMTFSSPKYELIFKAIRNTRARFQMSKPATFSERLIRPNDVPGTLLNMALLNSGSDDPNLRLAAYNLLYALSLNFNFDVGNLLFNASGLCIPANNTSFIISISHKIAECEPRFTLEFLSECFVGFSKSNTALKHLCLEYMAPWLPNLALFCKRRADQSLETYRQSVTKTVEVIKVLVEMTVKESEMYPSVQSKIWRKLGRAEELLDVILNFFVQYAVECGPFSTQAEVLANTIVTLAAVNVRTAKLLSRLRKLLVRTSVNPARVLLEHPSWSEIAVLIRFSLMLMYNNPAAAQQYLPEIFFNIVMVIGIGPPNIRASVHGLVINVIQSLIASVAMDKADLKVLNSLVTQLSEPRFRLMFGLHQVS</sequence>
<protein>
    <submittedName>
        <fullName evidence="6">Ras GTPase activating protein ira2</fullName>
    </submittedName>
</protein>
<dbReference type="Gene3D" id="1.10.506.10">
    <property type="entry name" value="GTPase Activation - p120gap, domain 1"/>
    <property type="match status" value="2"/>
</dbReference>
<dbReference type="PANTHER" id="PTHR10194:SF142">
    <property type="entry name" value="NEUROFIBROMIN"/>
    <property type="match status" value="1"/>
</dbReference>
<dbReference type="SUPFAM" id="SSF48350">
    <property type="entry name" value="GTPase activation domain, GAP"/>
    <property type="match status" value="1"/>
</dbReference>
<organism evidence="6 7">
    <name type="scientific">Dispira parvispora</name>
    <dbReference type="NCBI Taxonomy" id="1520584"/>
    <lineage>
        <taxon>Eukaryota</taxon>
        <taxon>Fungi</taxon>
        <taxon>Fungi incertae sedis</taxon>
        <taxon>Zoopagomycota</taxon>
        <taxon>Kickxellomycotina</taxon>
        <taxon>Dimargaritomycetes</taxon>
        <taxon>Dimargaritales</taxon>
        <taxon>Dimargaritaceae</taxon>
        <taxon>Dispira</taxon>
    </lineage>
</organism>
<dbReference type="InterPro" id="IPR011993">
    <property type="entry name" value="PH-like_dom_sf"/>
</dbReference>
<evidence type="ECO:0000313" key="6">
    <source>
        <dbReference type="EMBL" id="KAJ1957308.1"/>
    </source>
</evidence>
<feature type="domain" description="Ras-GAP" evidence="4">
    <location>
        <begin position="144"/>
        <end position="341"/>
    </location>
</feature>